<keyword evidence="7" id="KW-1185">Reference proteome</keyword>
<keyword evidence="3 6" id="KW-0689">Ribosomal protein</keyword>
<dbReference type="PANTHER" id="PTHR15680:SF9">
    <property type="entry name" value="LARGE RIBOSOMAL SUBUNIT PROTEIN BL19M"/>
    <property type="match status" value="1"/>
</dbReference>
<gene>
    <name evidence="6" type="primary">rplS</name>
    <name evidence="6" type="ordered locus">HF1_06780</name>
</gene>
<dbReference type="Pfam" id="PF01245">
    <property type="entry name" value="Ribosomal_L19"/>
    <property type="match status" value="1"/>
</dbReference>
<evidence type="ECO:0000256" key="4">
    <source>
        <dbReference type="ARBA" id="ARBA00023274"/>
    </source>
</evidence>
<evidence type="ECO:0000313" key="7">
    <source>
        <dbReference type="Proteomes" id="UP000008637"/>
    </source>
</evidence>
<dbReference type="InterPro" id="IPR001857">
    <property type="entry name" value="Ribosomal_bL19"/>
</dbReference>
<name>E8ZHR5_MYCHL</name>
<evidence type="ECO:0000256" key="2">
    <source>
        <dbReference type="ARBA" id="ARBA00005781"/>
    </source>
</evidence>
<dbReference type="AlphaFoldDB" id="E8ZHR5"/>
<dbReference type="GO" id="GO:0006412">
    <property type="term" value="P:translation"/>
    <property type="evidence" value="ECO:0007669"/>
    <property type="project" value="InterPro"/>
</dbReference>
<dbReference type="PANTHER" id="PTHR15680">
    <property type="entry name" value="RIBOSOMAL PROTEIN L19"/>
    <property type="match status" value="1"/>
</dbReference>
<evidence type="ECO:0000313" key="6">
    <source>
        <dbReference type="EMBL" id="CBY92686.1"/>
    </source>
</evidence>
<dbReference type="SUPFAM" id="SSF50104">
    <property type="entry name" value="Translation proteins SH3-like domain"/>
    <property type="match status" value="1"/>
</dbReference>
<dbReference type="Gene3D" id="2.30.30.790">
    <property type="match status" value="1"/>
</dbReference>
<dbReference type="KEGG" id="mha:HF1_06780"/>
<dbReference type="NCBIfam" id="TIGR01024">
    <property type="entry name" value="rplS_bact"/>
    <property type="match status" value="1"/>
</dbReference>
<dbReference type="InterPro" id="IPR038657">
    <property type="entry name" value="Ribosomal_bL19_sf"/>
</dbReference>
<dbReference type="OrthoDB" id="9803541at2"/>
<dbReference type="InterPro" id="IPR008991">
    <property type="entry name" value="Translation_prot_SH3-like_sf"/>
</dbReference>
<evidence type="ECO:0000256" key="1">
    <source>
        <dbReference type="ARBA" id="ARBA00002349"/>
    </source>
</evidence>
<comment type="similarity">
    <text evidence="2 5">Belongs to the bacterial ribosomal protein bL19 family.</text>
</comment>
<dbReference type="PRINTS" id="PR00061">
    <property type="entry name" value="RIBOSOMALL19"/>
</dbReference>
<evidence type="ECO:0000256" key="5">
    <source>
        <dbReference type="RuleBase" id="RU000559"/>
    </source>
</evidence>
<keyword evidence="4 5" id="KW-0687">Ribonucleoprotein</keyword>
<accession>E8ZHR5</accession>
<dbReference type="GO" id="GO:0003735">
    <property type="term" value="F:structural constituent of ribosome"/>
    <property type="evidence" value="ECO:0007669"/>
    <property type="project" value="InterPro"/>
</dbReference>
<dbReference type="HOGENOM" id="CLU_103507_2_1_14"/>
<dbReference type="Proteomes" id="UP000008637">
    <property type="component" value="Chromosome"/>
</dbReference>
<organism evidence="6 7">
    <name type="scientific">Mycoplasma haemofelis (strain Langford 1)</name>
    <name type="common">Haemobartonella felis</name>
    <dbReference type="NCBI Taxonomy" id="941640"/>
    <lineage>
        <taxon>Bacteria</taxon>
        <taxon>Bacillati</taxon>
        <taxon>Mycoplasmatota</taxon>
        <taxon>Mollicutes</taxon>
        <taxon>Mycoplasmataceae</taxon>
        <taxon>Mycoplasma</taxon>
    </lineage>
</organism>
<comment type="function">
    <text evidence="1 5">This protein is located at the 30S-50S ribosomal subunit interface and may play a role in the structure and function of the aminoacyl-tRNA binding site.</text>
</comment>
<evidence type="ECO:0000256" key="3">
    <source>
        <dbReference type="ARBA" id="ARBA00022980"/>
    </source>
</evidence>
<reference evidence="6 7" key="1">
    <citation type="journal article" date="2011" name="J. Bacteriol.">
        <title>Complete genome sequence of Mycoplasma haemofelis, a hemotropic mycoplasma.</title>
        <authorList>
            <person name="Barker E.N."/>
            <person name="Helps C.R."/>
            <person name="Peters I.R."/>
            <person name="Darby A.C."/>
            <person name="Radford A.D."/>
            <person name="Tasker S."/>
        </authorList>
    </citation>
    <scope>NUCLEOTIDE SEQUENCE [LARGE SCALE GENOMIC DNA]</scope>
    <source>
        <strain evidence="6 7">Langford 1</strain>
    </source>
</reference>
<dbReference type="GO" id="GO:0022625">
    <property type="term" value="C:cytosolic large ribosomal subunit"/>
    <property type="evidence" value="ECO:0007669"/>
    <property type="project" value="TreeGrafter"/>
</dbReference>
<sequence length="118" mass="13782">MNKVSVVSFVESFQCKKNIPNIAPGYVITVSERIIEGKKSRIQKFQGMVISNKHPNRLAHNVLLRKKIDEFWVEKRFFLHSPLIEDISVDKLASARRANLYYLRESKGLAEKIRRLKK</sequence>
<dbReference type="EMBL" id="FR773153">
    <property type="protein sequence ID" value="CBY92686.1"/>
    <property type="molecule type" value="Genomic_DNA"/>
</dbReference>
<proteinExistence type="inferred from homology"/>
<protein>
    <recommendedName>
        <fullName evidence="5">50S ribosomal protein L19</fullName>
    </recommendedName>
</protein>